<reference evidence="1" key="1">
    <citation type="submission" date="2009-10" db="EMBL/GenBank/DDBJ databases">
        <title>Diversity of trophic interactions inside an arsenic-rich microbial ecosystem.</title>
        <authorList>
            <person name="Bertin P.N."/>
            <person name="Heinrich-Salmeron A."/>
            <person name="Pelletier E."/>
            <person name="Goulhen-Chollet F."/>
            <person name="Arsene-Ploetze F."/>
            <person name="Gallien S."/>
            <person name="Calteau A."/>
            <person name="Vallenet D."/>
            <person name="Casiot C."/>
            <person name="Chane-Woon-Ming B."/>
            <person name="Giloteaux L."/>
            <person name="Barakat M."/>
            <person name="Bonnefoy V."/>
            <person name="Bruneel O."/>
            <person name="Chandler M."/>
            <person name="Cleiss J."/>
            <person name="Duran R."/>
            <person name="Elbaz-Poulichet F."/>
            <person name="Fonknechten N."/>
            <person name="Lauga B."/>
            <person name="Mornico D."/>
            <person name="Ortet P."/>
            <person name="Schaeffer C."/>
            <person name="Siguier P."/>
            <person name="Alexander Thil Smith A."/>
            <person name="Van Dorsselaer A."/>
            <person name="Weissenbach J."/>
            <person name="Medigue C."/>
            <person name="Le Paslier D."/>
        </authorList>
    </citation>
    <scope>NUCLEOTIDE SEQUENCE</scope>
</reference>
<dbReference type="EMBL" id="CABL01000019">
    <property type="protein sequence ID" value="CBH76513.1"/>
    <property type="molecule type" value="Genomic_DNA"/>
</dbReference>
<dbReference type="AlphaFoldDB" id="E6PJ71"/>
<accession>E6PJ71</accession>
<comment type="caution">
    <text evidence="1">The sequence shown here is derived from an EMBL/GenBank/DDBJ whole genome shotgun (WGS) entry which is preliminary data.</text>
</comment>
<name>E6PJ71_9ZZZZ</name>
<sequence length="109" mass="12226">MQTVRPKWRSGGLALVCERCSAERIPEETPEIAERHGDLRLRDWLKSALKERGAWGPIRAISTSCMDVCAKGMVTVCIAPSDGRESEVFVVDPLEDRERVYERIVALLG</sequence>
<proteinExistence type="predicted"/>
<organism evidence="1">
    <name type="scientific">mine drainage metagenome</name>
    <dbReference type="NCBI Taxonomy" id="410659"/>
    <lineage>
        <taxon>unclassified sequences</taxon>
        <taxon>metagenomes</taxon>
        <taxon>ecological metagenomes</taxon>
    </lineage>
</organism>
<evidence type="ECO:0000313" key="1">
    <source>
        <dbReference type="EMBL" id="CBH76513.1"/>
    </source>
</evidence>
<protein>
    <recommendedName>
        <fullName evidence="2">(2Fe-2S) ferredoxin domain-containing protein</fullName>
    </recommendedName>
</protein>
<evidence type="ECO:0008006" key="2">
    <source>
        <dbReference type="Google" id="ProtNLM"/>
    </source>
</evidence>
<gene>
    <name evidence="1" type="ORF">CARN1_0993</name>
</gene>